<accession>A0A0V0XV33</accession>
<dbReference type="AlphaFoldDB" id="A0A0V0XV33"/>
<protein>
    <submittedName>
        <fullName evidence="1">Uncharacterized protein</fullName>
    </submittedName>
</protein>
<dbReference type="EMBL" id="JYDU01000127">
    <property type="protein sequence ID" value="KRX91811.1"/>
    <property type="molecule type" value="Genomic_DNA"/>
</dbReference>
<evidence type="ECO:0000313" key="1">
    <source>
        <dbReference type="EMBL" id="KRX91811.1"/>
    </source>
</evidence>
<dbReference type="Proteomes" id="UP000054815">
    <property type="component" value="Unassembled WGS sequence"/>
</dbReference>
<proteinExistence type="predicted"/>
<comment type="caution">
    <text evidence="1">The sequence shown here is derived from an EMBL/GenBank/DDBJ whole genome shotgun (WGS) entry which is preliminary data.</text>
</comment>
<evidence type="ECO:0000313" key="2">
    <source>
        <dbReference type="Proteomes" id="UP000054815"/>
    </source>
</evidence>
<name>A0A0V0XV33_TRIPS</name>
<gene>
    <name evidence="1" type="ORF">T4E_11688</name>
</gene>
<organism evidence="1 2">
    <name type="scientific">Trichinella pseudospiralis</name>
    <name type="common">Parasitic roundworm</name>
    <dbReference type="NCBI Taxonomy" id="6337"/>
    <lineage>
        <taxon>Eukaryota</taxon>
        <taxon>Metazoa</taxon>
        <taxon>Ecdysozoa</taxon>
        <taxon>Nematoda</taxon>
        <taxon>Enoplea</taxon>
        <taxon>Dorylaimia</taxon>
        <taxon>Trichinellida</taxon>
        <taxon>Trichinellidae</taxon>
        <taxon>Trichinella</taxon>
    </lineage>
</organism>
<reference evidence="1 2" key="1">
    <citation type="submission" date="2015-01" db="EMBL/GenBank/DDBJ databases">
        <title>Evolution of Trichinella species and genotypes.</title>
        <authorList>
            <person name="Korhonen P.K."/>
            <person name="Edoardo P."/>
            <person name="Giuseppe L.R."/>
            <person name="Gasser R.B."/>
        </authorList>
    </citation>
    <scope>NUCLEOTIDE SEQUENCE [LARGE SCALE GENOMIC DNA]</scope>
    <source>
        <strain evidence="1">ISS141</strain>
    </source>
</reference>
<sequence length="147" mass="16589">MTFLNIQEQESTSFQQFYFSLIEMIAICVSLSFQFADHFIDRVKNARFSLGMQIDSVVPPSFAFVPRLRGYPSALPIALPAYYQHLRIDKRSDKAGFLKWQNSGDIEACGPLPHFNQFCHMLALHAQAAGPPIARSHFQPSQSNGSH</sequence>